<dbReference type="EMBL" id="SNRW01011647">
    <property type="protein sequence ID" value="KAA6374878.1"/>
    <property type="molecule type" value="Genomic_DNA"/>
</dbReference>
<gene>
    <name evidence="1" type="ORF">EZS28_029595</name>
</gene>
<organism evidence="1 2">
    <name type="scientific">Streblomastix strix</name>
    <dbReference type="NCBI Taxonomy" id="222440"/>
    <lineage>
        <taxon>Eukaryota</taxon>
        <taxon>Metamonada</taxon>
        <taxon>Preaxostyla</taxon>
        <taxon>Oxymonadida</taxon>
        <taxon>Streblomastigidae</taxon>
        <taxon>Streblomastix</taxon>
    </lineage>
</organism>
<protein>
    <submittedName>
        <fullName evidence="1">Uncharacterized protein</fullName>
    </submittedName>
</protein>
<name>A0A5J4UWQ7_9EUKA</name>
<evidence type="ECO:0000313" key="1">
    <source>
        <dbReference type="EMBL" id="KAA6374878.1"/>
    </source>
</evidence>
<evidence type="ECO:0000313" key="2">
    <source>
        <dbReference type="Proteomes" id="UP000324800"/>
    </source>
</evidence>
<reference evidence="1 2" key="1">
    <citation type="submission" date="2019-03" db="EMBL/GenBank/DDBJ databases">
        <title>Single cell metagenomics reveals metabolic interactions within the superorganism composed of flagellate Streblomastix strix and complex community of Bacteroidetes bacteria on its surface.</title>
        <authorList>
            <person name="Treitli S.C."/>
            <person name="Kolisko M."/>
            <person name="Husnik F."/>
            <person name="Keeling P."/>
            <person name="Hampl V."/>
        </authorList>
    </citation>
    <scope>NUCLEOTIDE SEQUENCE [LARGE SCALE GENOMIC DNA]</scope>
    <source>
        <strain evidence="1">ST1C</strain>
    </source>
</reference>
<dbReference type="Proteomes" id="UP000324800">
    <property type="component" value="Unassembled WGS sequence"/>
</dbReference>
<proteinExistence type="predicted"/>
<comment type="caution">
    <text evidence="1">The sequence shown here is derived from an EMBL/GenBank/DDBJ whole genome shotgun (WGS) entry which is preliminary data.</text>
</comment>
<sequence>MTTTASKFDEDIETGKILSHPTNSCRLMRKIEDITLEGKKYINIWRSIELERYANGISGSMPALHSQN</sequence>
<accession>A0A5J4UWQ7</accession>
<dbReference type="AlphaFoldDB" id="A0A5J4UWQ7"/>